<evidence type="ECO:0000313" key="3">
    <source>
        <dbReference type="Proteomes" id="UP000030651"/>
    </source>
</evidence>
<organism evidence="2 3">
    <name type="scientific">Pestalotiopsis fici (strain W106-1 / CGMCC3.15140)</name>
    <dbReference type="NCBI Taxonomy" id="1229662"/>
    <lineage>
        <taxon>Eukaryota</taxon>
        <taxon>Fungi</taxon>
        <taxon>Dikarya</taxon>
        <taxon>Ascomycota</taxon>
        <taxon>Pezizomycotina</taxon>
        <taxon>Sordariomycetes</taxon>
        <taxon>Xylariomycetidae</taxon>
        <taxon>Amphisphaeriales</taxon>
        <taxon>Sporocadaceae</taxon>
        <taxon>Pestalotiopsis</taxon>
    </lineage>
</organism>
<reference evidence="3" key="1">
    <citation type="journal article" date="2015" name="BMC Genomics">
        <title>Genomic and transcriptomic analysis of the endophytic fungus Pestalotiopsis fici reveals its lifestyle and high potential for synthesis of natural products.</title>
        <authorList>
            <person name="Wang X."/>
            <person name="Zhang X."/>
            <person name="Liu L."/>
            <person name="Xiang M."/>
            <person name="Wang W."/>
            <person name="Sun X."/>
            <person name="Che Y."/>
            <person name="Guo L."/>
            <person name="Liu G."/>
            <person name="Guo L."/>
            <person name="Wang C."/>
            <person name="Yin W.B."/>
            <person name="Stadler M."/>
            <person name="Zhang X."/>
            <person name="Liu X."/>
        </authorList>
    </citation>
    <scope>NUCLEOTIDE SEQUENCE [LARGE SCALE GENOMIC DNA]</scope>
    <source>
        <strain evidence="3">W106-1 / CGMCC3.15140</strain>
    </source>
</reference>
<dbReference type="HOGENOM" id="CLU_987327_0_0_1"/>
<gene>
    <name evidence="2" type="ORF">PFICI_01046</name>
</gene>
<dbReference type="OrthoDB" id="3563678at2759"/>
<keyword evidence="3" id="KW-1185">Reference proteome</keyword>
<protein>
    <recommendedName>
        <fullName evidence="1">WSC domain-containing protein</fullName>
    </recommendedName>
</protein>
<proteinExistence type="predicted"/>
<accession>W3XMF7</accession>
<dbReference type="KEGG" id="pfy:PFICI_01046"/>
<dbReference type="InParanoid" id="W3XMF7"/>
<sequence length="282" mass="29734">MYYNGNNQVKCECGTDFGVSARSYDDSVNTQNNKKCDLSCSASGTHGCDPTTQRCCGDANFQIYPVYANPRLMGCHIPRIPGYYQIEANGGPATPIQNSYSCIATPYSLSSRRSSSVAYASTVGTVTRSASFVGTATATRGASTLSYVQYGCYDGAVSSALSYNGAVATVEASVTNVDVDKCVQYCASQSKDWAAVGGSRSSTRCVCGSTFGTGSGPIAMDYCNEPCQNPAVAQNCGDANRFMAYAVAASATGGQWYQAWSSSITTRLVRITRSFQGQTCSL</sequence>
<dbReference type="RefSeq" id="XP_007827818.1">
    <property type="nucleotide sequence ID" value="XM_007829627.1"/>
</dbReference>
<dbReference type="AlphaFoldDB" id="W3XMF7"/>
<dbReference type="InterPro" id="IPR002889">
    <property type="entry name" value="WSC_carb-bd"/>
</dbReference>
<dbReference type="EMBL" id="KI912109">
    <property type="protein sequence ID" value="ETS87218.1"/>
    <property type="molecule type" value="Genomic_DNA"/>
</dbReference>
<feature type="domain" description="WSC" evidence="1">
    <location>
        <begin position="146"/>
        <end position="248"/>
    </location>
</feature>
<dbReference type="PROSITE" id="PS51212">
    <property type="entry name" value="WSC"/>
    <property type="match status" value="1"/>
</dbReference>
<evidence type="ECO:0000259" key="1">
    <source>
        <dbReference type="PROSITE" id="PS51212"/>
    </source>
</evidence>
<dbReference type="Proteomes" id="UP000030651">
    <property type="component" value="Unassembled WGS sequence"/>
</dbReference>
<dbReference type="eggNOG" id="ENOG502S6BV">
    <property type="taxonomic scope" value="Eukaryota"/>
</dbReference>
<name>W3XMF7_PESFW</name>
<evidence type="ECO:0000313" key="2">
    <source>
        <dbReference type="EMBL" id="ETS87218.1"/>
    </source>
</evidence>
<dbReference type="GeneID" id="19266059"/>